<evidence type="ECO:0000256" key="3">
    <source>
        <dbReference type="ARBA" id="ARBA00022989"/>
    </source>
</evidence>
<feature type="transmembrane region" description="Helical" evidence="6">
    <location>
        <begin position="444"/>
        <end position="466"/>
    </location>
</feature>
<dbReference type="Gene3D" id="1.20.1250.20">
    <property type="entry name" value="MFS general substrate transporter like domains"/>
    <property type="match status" value="1"/>
</dbReference>
<comment type="subcellular location">
    <subcellularLocation>
        <location evidence="1">Membrane</location>
        <topology evidence="1">Multi-pass membrane protein</topology>
    </subcellularLocation>
</comment>
<dbReference type="InterPro" id="IPR011701">
    <property type="entry name" value="MFS"/>
</dbReference>
<gene>
    <name evidence="7" type="ORF">VSDG_10053</name>
</gene>
<feature type="transmembrane region" description="Helical" evidence="6">
    <location>
        <begin position="540"/>
        <end position="563"/>
    </location>
</feature>
<organism evidence="7 8">
    <name type="scientific">Cytospora chrysosperma</name>
    <name type="common">Cytospora canker fungus</name>
    <name type="synonym">Sphaeria chrysosperma</name>
    <dbReference type="NCBI Taxonomy" id="252740"/>
    <lineage>
        <taxon>Eukaryota</taxon>
        <taxon>Fungi</taxon>
        <taxon>Dikarya</taxon>
        <taxon>Ascomycota</taxon>
        <taxon>Pezizomycotina</taxon>
        <taxon>Sordariomycetes</taxon>
        <taxon>Sordariomycetidae</taxon>
        <taxon>Diaporthales</taxon>
        <taxon>Cytosporaceae</taxon>
        <taxon>Cytospora</taxon>
    </lineage>
</organism>
<keyword evidence="8" id="KW-1185">Reference proteome</keyword>
<dbReference type="AlphaFoldDB" id="A0A423V8V6"/>
<comment type="caution">
    <text evidence="7">The sequence shown here is derived from an EMBL/GenBank/DDBJ whole genome shotgun (WGS) entry which is preliminary data.</text>
</comment>
<dbReference type="InterPro" id="IPR036259">
    <property type="entry name" value="MFS_trans_sf"/>
</dbReference>
<keyword evidence="4 6" id="KW-0472">Membrane</keyword>
<dbReference type="Gene3D" id="3.40.50.150">
    <property type="entry name" value="Vaccinia Virus protein VP39"/>
    <property type="match status" value="1"/>
</dbReference>
<evidence type="ECO:0000256" key="5">
    <source>
        <dbReference type="SAM" id="MobiDB-lite"/>
    </source>
</evidence>
<dbReference type="GO" id="GO:0016020">
    <property type="term" value="C:membrane"/>
    <property type="evidence" value="ECO:0007669"/>
    <property type="project" value="UniProtKB-SubCell"/>
</dbReference>
<evidence type="ECO:0000313" key="7">
    <source>
        <dbReference type="EMBL" id="ROV87254.1"/>
    </source>
</evidence>
<dbReference type="SUPFAM" id="SSF103473">
    <property type="entry name" value="MFS general substrate transporter"/>
    <property type="match status" value="1"/>
</dbReference>
<feature type="region of interest" description="Disordered" evidence="5">
    <location>
        <begin position="244"/>
        <end position="273"/>
    </location>
</feature>
<dbReference type="EMBL" id="LJZO01000088">
    <property type="protein sequence ID" value="ROV87254.1"/>
    <property type="molecule type" value="Genomic_DNA"/>
</dbReference>
<accession>A0A423V8V6</accession>
<protein>
    <submittedName>
        <fullName evidence="7">Uncharacterized protein</fullName>
    </submittedName>
</protein>
<evidence type="ECO:0000256" key="2">
    <source>
        <dbReference type="ARBA" id="ARBA00022692"/>
    </source>
</evidence>
<evidence type="ECO:0000256" key="4">
    <source>
        <dbReference type="ARBA" id="ARBA00023136"/>
    </source>
</evidence>
<keyword evidence="3 6" id="KW-1133">Transmembrane helix</keyword>
<dbReference type="PANTHER" id="PTHR23507:SF13">
    <property type="entry name" value="MFS GENERAL SUBSTRATE TRANSPORTER"/>
    <property type="match status" value="1"/>
</dbReference>
<dbReference type="GO" id="GO:0022857">
    <property type="term" value="F:transmembrane transporter activity"/>
    <property type="evidence" value="ECO:0007669"/>
    <property type="project" value="InterPro"/>
</dbReference>
<evidence type="ECO:0000256" key="1">
    <source>
        <dbReference type="ARBA" id="ARBA00004141"/>
    </source>
</evidence>
<sequence>MGGEKPAMAPQARLNIRFPQRDQKGVSQNSEWCELIEGDTTTRSRFHDYAQVFSKPGLYDQLFGGPDSETRCVSPQVMAGLLREQLPLVLRGKSNGDGKAKLRVLDLGAGNVMIGEEIRSVVRHHGDRSLADSTTIVGVDLLPEAKAATDRDRPGVYDAYVVAHIEEYVKLPPPDPTEATLFSKGFNVLTSISALAFGVSTVGAIKAAISLLENGGLVAFNVKEDFADWDTQYIKADDRDERTPLLLNSHSGDGHHNGASGSPIPDSNGTANGKKKESWVTRVFGPPNTIKVLLAGFIITFSFSFTQVPIFYVFHLMECDVYYETHPPFTGPGDRCSINEIAAGTATQYSILGMSTTFCGTLNLFVTGWTVKRWGPRFALIVQTFVPGIRVLAQISGVIAGGKAGINIIQGTQLITILGGPAGYILVVNTIAGELVEPMKRTAVFGQLQGCIMLGQAIAYLLGGMVGDAFGIRMPFQVAFFLFMFATLYAGTVLPYISPESLSDGKQDSKAKGIKGFLAPLRILAPQRIRLLDGRVVKHYGVFFLCCGLFLGVLATGYAPLLLQMYATAYFDFDQGQNGWLMSENALCRSAFLFFIFPRIIESAAFLLPFGSGSAPAGKGVITEMCPQSQRTDALNAVTLVENIARLATQGLFGFIFSALAETGQAYYTFYINAAIAIVAMAVLFLSYFPPLDSTMVADLDEEDEDGESYVDENDLVMVTSHETDR</sequence>
<dbReference type="Proteomes" id="UP000284375">
    <property type="component" value="Unassembled WGS sequence"/>
</dbReference>
<dbReference type="STRING" id="252740.A0A423V8V6"/>
<dbReference type="Pfam" id="PF07690">
    <property type="entry name" value="MFS_1"/>
    <property type="match status" value="1"/>
</dbReference>
<evidence type="ECO:0000256" key="6">
    <source>
        <dbReference type="SAM" id="Phobius"/>
    </source>
</evidence>
<dbReference type="PANTHER" id="PTHR23507">
    <property type="entry name" value="ZGC:174356"/>
    <property type="match status" value="1"/>
</dbReference>
<evidence type="ECO:0000313" key="8">
    <source>
        <dbReference type="Proteomes" id="UP000284375"/>
    </source>
</evidence>
<proteinExistence type="predicted"/>
<dbReference type="OrthoDB" id="5204190at2759"/>
<feature type="transmembrane region" description="Helical" evidence="6">
    <location>
        <begin position="668"/>
        <end position="689"/>
    </location>
</feature>
<keyword evidence="2 6" id="KW-0812">Transmembrane</keyword>
<name>A0A423V8V6_CYTCH</name>
<feature type="transmembrane region" description="Helical" evidence="6">
    <location>
        <begin position="414"/>
        <end position="432"/>
    </location>
</feature>
<dbReference type="InterPro" id="IPR029063">
    <property type="entry name" value="SAM-dependent_MTases_sf"/>
</dbReference>
<feature type="transmembrane region" description="Helical" evidence="6">
    <location>
        <begin position="478"/>
        <end position="497"/>
    </location>
</feature>
<feature type="transmembrane region" description="Helical" evidence="6">
    <location>
        <begin position="292"/>
        <end position="314"/>
    </location>
</feature>
<reference evidence="7 8" key="1">
    <citation type="submission" date="2015-09" db="EMBL/GenBank/DDBJ databases">
        <title>Host preference determinants of Valsa canker pathogens revealed by comparative genomics.</title>
        <authorList>
            <person name="Yin Z."/>
            <person name="Huang L."/>
        </authorList>
    </citation>
    <scope>NUCLEOTIDE SEQUENCE [LARGE SCALE GENOMIC DNA]</scope>
    <source>
        <strain evidence="7 8">YSFL</strain>
    </source>
</reference>